<dbReference type="Gramene" id="Mp3g05620.1">
    <property type="protein sequence ID" value="Mp3g05620.1.cds"/>
    <property type="gene ID" value="Mp3g05620"/>
</dbReference>
<name>A0A2R6XPF4_MARPO</name>
<dbReference type="EMBL" id="KZ772678">
    <property type="protein sequence ID" value="PTQ47989.1"/>
    <property type="molecule type" value="Genomic_DNA"/>
</dbReference>
<evidence type="ECO:0000313" key="2">
    <source>
        <dbReference type="Proteomes" id="UP000244005"/>
    </source>
</evidence>
<evidence type="ECO:0000313" key="1">
    <source>
        <dbReference type="EMBL" id="PTQ47989.1"/>
    </source>
</evidence>
<dbReference type="AlphaFoldDB" id="A0A2R6XPF4"/>
<gene>
    <name evidence="1" type="ORF">MARPO_0006s0034</name>
</gene>
<protein>
    <submittedName>
        <fullName evidence="1">Uncharacterized protein</fullName>
    </submittedName>
</protein>
<reference evidence="2" key="1">
    <citation type="journal article" date="2017" name="Cell">
        <title>Insights into land plant evolution garnered from the Marchantia polymorpha genome.</title>
        <authorList>
            <person name="Bowman J.L."/>
            <person name="Kohchi T."/>
            <person name="Yamato K.T."/>
            <person name="Jenkins J."/>
            <person name="Shu S."/>
            <person name="Ishizaki K."/>
            <person name="Yamaoka S."/>
            <person name="Nishihama R."/>
            <person name="Nakamura Y."/>
            <person name="Berger F."/>
            <person name="Adam C."/>
            <person name="Aki S.S."/>
            <person name="Althoff F."/>
            <person name="Araki T."/>
            <person name="Arteaga-Vazquez M.A."/>
            <person name="Balasubrmanian S."/>
            <person name="Barry K."/>
            <person name="Bauer D."/>
            <person name="Boehm C.R."/>
            <person name="Briginshaw L."/>
            <person name="Caballero-Perez J."/>
            <person name="Catarino B."/>
            <person name="Chen F."/>
            <person name="Chiyoda S."/>
            <person name="Chovatia M."/>
            <person name="Davies K.M."/>
            <person name="Delmans M."/>
            <person name="Demura T."/>
            <person name="Dierschke T."/>
            <person name="Dolan L."/>
            <person name="Dorantes-Acosta A.E."/>
            <person name="Eklund D.M."/>
            <person name="Florent S.N."/>
            <person name="Flores-Sandoval E."/>
            <person name="Fujiyama A."/>
            <person name="Fukuzawa H."/>
            <person name="Galik B."/>
            <person name="Grimanelli D."/>
            <person name="Grimwood J."/>
            <person name="Grossniklaus U."/>
            <person name="Hamada T."/>
            <person name="Haseloff J."/>
            <person name="Hetherington A.J."/>
            <person name="Higo A."/>
            <person name="Hirakawa Y."/>
            <person name="Hundley H.N."/>
            <person name="Ikeda Y."/>
            <person name="Inoue K."/>
            <person name="Inoue S.I."/>
            <person name="Ishida S."/>
            <person name="Jia Q."/>
            <person name="Kakita M."/>
            <person name="Kanazawa T."/>
            <person name="Kawai Y."/>
            <person name="Kawashima T."/>
            <person name="Kennedy M."/>
            <person name="Kinose K."/>
            <person name="Kinoshita T."/>
            <person name="Kohara Y."/>
            <person name="Koide E."/>
            <person name="Komatsu K."/>
            <person name="Kopischke S."/>
            <person name="Kubo M."/>
            <person name="Kyozuka J."/>
            <person name="Lagercrantz U."/>
            <person name="Lin S.S."/>
            <person name="Lindquist E."/>
            <person name="Lipzen A.M."/>
            <person name="Lu C.W."/>
            <person name="De Luna E."/>
            <person name="Martienssen R.A."/>
            <person name="Minamino N."/>
            <person name="Mizutani M."/>
            <person name="Mizutani M."/>
            <person name="Mochizuki N."/>
            <person name="Monte I."/>
            <person name="Mosher R."/>
            <person name="Nagasaki H."/>
            <person name="Nakagami H."/>
            <person name="Naramoto S."/>
            <person name="Nishitani K."/>
            <person name="Ohtani M."/>
            <person name="Okamoto T."/>
            <person name="Okumura M."/>
            <person name="Phillips J."/>
            <person name="Pollak B."/>
            <person name="Reinders A."/>
            <person name="Rovekamp M."/>
            <person name="Sano R."/>
            <person name="Sawa S."/>
            <person name="Schmid M.W."/>
            <person name="Shirakawa M."/>
            <person name="Solano R."/>
            <person name="Spunde A."/>
            <person name="Suetsugu N."/>
            <person name="Sugano S."/>
            <person name="Sugiyama A."/>
            <person name="Sun R."/>
            <person name="Suzuki Y."/>
            <person name="Takenaka M."/>
            <person name="Takezawa D."/>
            <person name="Tomogane H."/>
            <person name="Tsuzuki M."/>
            <person name="Ueda T."/>
            <person name="Umeda M."/>
            <person name="Ward J.M."/>
            <person name="Watanabe Y."/>
            <person name="Yazaki K."/>
            <person name="Yokoyama R."/>
            <person name="Yoshitake Y."/>
            <person name="Yotsui I."/>
            <person name="Zachgo S."/>
            <person name="Schmutz J."/>
        </authorList>
    </citation>
    <scope>NUCLEOTIDE SEQUENCE [LARGE SCALE GENOMIC DNA]</scope>
    <source>
        <strain evidence="2">Tak-1</strain>
    </source>
</reference>
<proteinExistence type="predicted"/>
<sequence>MVISSRRFVMTSKGSMSLHRRTLSCSCSSPRFNHTVNRQDAEGGESCDPATSLYNNLMISYGAQCGDSTTNSLWTV</sequence>
<dbReference type="Proteomes" id="UP000244005">
    <property type="component" value="Unassembled WGS sequence"/>
</dbReference>
<organism evidence="1 2">
    <name type="scientific">Marchantia polymorpha</name>
    <name type="common">Common liverwort</name>
    <name type="synonym">Marchantia aquatica</name>
    <dbReference type="NCBI Taxonomy" id="3197"/>
    <lineage>
        <taxon>Eukaryota</taxon>
        <taxon>Viridiplantae</taxon>
        <taxon>Streptophyta</taxon>
        <taxon>Embryophyta</taxon>
        <taxon>Marchantiophyta</taxon>
        <taxon>Marchantiopsida</taxon>
        <taxon>Marchantiidae</taxon>
        <taxon>Marchantiales</taxon>
        <taxon>Marchantiaceae</taxon>
        <taxon>Marchantia</taxon>
    </lineage>
</organism>
<accession>A0A2R6XPF4</accession>
<keyword evidence="2" id="KW-1185">Reference proteome</keyword>